<proteinExistence type="predicted"/>
<dbReference type="InterPro" id="IPR021139">
    <property type="entry name" value="NYN"/>
</dbReference>
<comment type="caution">
    <text evidence="2">The sequence shown here is derived from an EMBL/GenBank/DDBJ whole genome shotgun (WGS) entry which is preliminary data.</text>
</comment>
<dbReference type="InterPro" id="IPR047140">
    <property type="entry name" value="LabA"/>
</dbReference>
<gene>
    <name evidence="2" type="ORF">A3I42_02600</name>
</gene>
<dbReference type="CDD" id="cd10911">
    <property type="entry name" value="PIN_LabA"/>
    <property type="match status" value="1"/>
</dbReference>
<dbReference type="Gene3D" id="3.40.50.1010">
    <property type="entry name" value="5'-nuclease"/>
    <property type="match status" value="1"/>
</dbReference>
<feature type="domain" description="NYN" evidence="1">
    <location>
        <begin position="13"/>
        <end position="165"/>
    </location>
</feature>
<accession>A0A1F7VB32</accession>
<dbReference type="PANTHER" id="PTHR35458">
    <property type="entry name" value="SLR0755 PROTEIN"/>
    <property type="match status" value="1"/>
</dbReference>
<protein>
    <recommendedName>
        <fullName evidence="1">NYN domain-containing protein</fullName>
    </recommendedName>
</protein>
<evidence type="ECO:0000313" key="2">
    <source>
        <dbReference type="EMBL" id="OGL87742.1"/>
    </source>
</evidence>
<dbReference type="Pfam" id="PF01936">
    <property type="entry name" value="NYN"/>
    <property type="match status" value="1"/>
</dbReference>
<organism evidence="2 3">
    <name type="scientific">Candidatus Uhrbacteria bacterium RIFCSPLOWO2_02_FULL_49_11</name>
    <dbReference type="NCBI Taxonomy" id="1802409"/>
    <lineage>
        <taxon>Bacteria</taxon>
        <taxon>Candidatus Uhriibacteriota</taxon>
    </lineage>
</organism>
<dbReference type="GO" id="GO:0004540">
    <property type="term" value="F:RNA nuclease activity"/>
    <property type="evidence" value="ECO:0007669"/>
    <property type="project" value="InterPro"/>
</dbReference>
<sequence length="176" mass="20309">MDIIMIGTFINGKTIVCIDASNIYHSQKRLGWRIDFQKLLAYFKRETELHRCYFYTAHDPTSDKQRRFLDFLDLVGYTVRTKKVKFIRDQSRDEGGFHKGNLDVELTIDAVHTLLDYRSFVLLSGDSDFAPLLKFLKAHGRRCVVMSTKGSVALDLVQQAKFVDLKKLQDEIELAG</sequence>
<evidence type="ECO:0000313" key="3">
    <source>
        <dbReference type="Proteomes" id="UP000178264"/>
    </source>
</evidence>
<evidence type="ECO:0000259" key="1">
    <source>
        <dbReference type="Pfam" id="PF01936"/>
    </source>
</evidence>
<reference evidence="2 3" key="1">
    <citation type="journal article" date="2016" name="Nat. Commun.">
        <title>Thousands of microbial genomes shed light on interconnected biogeochemical processes in an aquifer system.</title>
        <authorList>
            <person name="Anantharaman K."/>
            <person name="Brown C.T."/>
            <person name="Hug L.A."/>
            <person name="Sharon I."/>
            <person name="Castelle C.J."/>
            <person name="Probst A.J."/>
            <person name="Thomas B.C."/>
            <person name="Singh A."/>
            <person name="Wilkins M.J."/>
            <person name="Karaoz U."/>
            <person name="Brodie E.L."/>
            <person name="Williams K.H."/>
            <person name="Hubbard S.S."/>
            <person name="Banfield J.F."/>
        </authorList>
    </citation>
    <scope>NUCLEOTIDE SEQUENCE [LARGE SCALE GENOMIC DNA]</scope>
</reference>
<dbReference type="EMBL" id="MGER01000061">
    <property type="protein sequence ID" value="OGL87742.1"/>
    <property type="molecule type" value="Genomic_DNA"/>
</dbReference>
<name>A0A1F7VB32_9BACT</name>
<dbReference type="AlphaFoldDB" id="A0A1F7VB32"/>
<dbReference type="PANTHER" id="PTHR35458:SF2">
    <property type="entry name" value="SLR0755 PROTEIN"/>
    <property type="match status" value="1"/>
</dbReference>
<dbReference type="Proteomes" id="UP000178264">
    <property type="component" value="Unassembled WGS sequence"/>
</dbReference>